<keyword evidence="2" id="KW-0223">Dioxygenase</keyword>
<sequence length="341" mass="38604">MLNTLFNKLFGQSAASKPAAPAAGPLLTRNDPNAKFHSRFGGLWVDRLDAEQVLAEKLKTDPDVAEQEALIRSFMQNGFVILPGAVSHEQIDRYRAELQAQIDSGNSPIKVSVPVVGPQDKDVIPLHEADILTPLSKILDTYQYIDSAIPMIFNDKVTRFLRAVFEDDIWAFQGLHFERGSTQAVHQDTAYVVSENPLHVCASWLALEDVQPGSGELMYYVGSHRNPDWVYSEKYKHYNHERDAHEQHMGHLEYLHKVSQERGLPLEHFLPKKGDVLIWSADLAHGGSQIVDPSLTRRSLVTHFSPASSEPYYMRFKNPQERQKREVVPGGFTSTLYYPNR</sequence>
<dbReference type="Pfam" id="PF05721">
    <property type="entry name" value="PhyH"/>
    <property type="match status" value="1"/>
</dbReference>
<protein>
    <submittedName>
        <fullName evidence="2">Phytanoyl-CoA dioxygenase family protein</fullName>
    </submittedName>
</protein>
<evidence type="ECO:0000256" key="1">
    <source>
        <dbReference type="ARBA" id="ARBA00001954"/>
    </source>
</evidence>
<keyword evidence="3" id="KW-1185">Reference proteome</keyword>
<dbReference type="RefSeq" id="WP_136407163.1">
    <property type="nucleotide sequence ID" value="NZ_SSWX01000018.1"/>
</dbReference>
<dbReference type="GO" id="GO:0016706">
    <property type="term" value="F:2-oxoglutarate-dependent dioxygenase activity"/>
    <property type="evidence" value="ECO:0007669"/>
    <property type="project" value="UniProtKB-ARBA"/>
</dbReference>
<reference evidence="2 3" key="1">
    <citation type="submission" date="2019-04" db="EMBL/GenBank/DDBJ databases">
        <title>Lampropedia sp YIM MLB12 draf genome.</title>
        <authorList>
            <person name="Wang Y.-X."/>
        </authorList>
    </citation>
    <scope>NUCLEOTIDE SEQUENCE [LARGE SCALE GENOMIC DNA]</scope>
    <source>
        <strain evidence="2 3">YIM MLB12</strain>
    </source>
</reference>
<dbReference type="SUPFAM" id="SSF51197">
    <property type="entry name" value="Clavaminate synthase-like"/>
    <property type="match status" value="1"/>
</dbReference>
<evidence type="ECO:0000313" key="2">
    <source>
        <dbReference type="EMBL" id="THJ31998.1"/>
    </source>
</evidence>
<dbReference type="Proteomes" id="UP000306236">
    <property type="component" value="Unassembled WGS sequence"/>
</dbReference>
<keyword evidence="2" id="KW-0560">Oxidoreductase</keyword>
<dbReference type="InterPro" id="IPR008775">
    <property type="entry name" value="Phytyl_CoA_dOase-like"/>
</dbReference>
<comment type="caution">
    <text evidence="2">The sequence shown here is derived from an EMBL/GenBank/DDBJ whole genome shotgun (WGS) entry which is preliminary data.</text>
</comment>
<gene>
    <name evidence="2" type="ORF">E8K88_13270</name>
</gene>
<accession>A0A4S5BQB0</accession>
<proteinExistence type="predicted"/>
<dbReference type="OrthoDB" id="9791262at2"/>
<dbReference type="PANTHER" id="PTHR20883">
    <property type="entry name" value="PHYTANOYL-COA DIOXYGENASE DOMAIN CONTAINING 1"/>
    <property type="match status" value="1"/>
</dbReference>
<comment type="cofactor">
    <cofactor evidence="1">
        <name>Fe(2+)</name>
        <dbReference type="ChEBI" id="CHEBI:29033"/>
    </cofactor>
</comment>
<name>A0A4S5BQB0_9BURK</name>
<dbReference type="GO" id="GO:0005506">
    <property type="term" value="F:iron ion binding"/>
    <property type="evidence" value="ECO:0007669"/>
    <property type="project" value="UniProtKB-ARBA"/>
</dbReference>
<dbReference type="PANTHER" id="PTHR20883:SF48">
    <property type="entry name" value="ECTOINE DIOXYGENASE"/>
    <property type="match status" value="1"/>
</dbReference>
<evidence type="ECO:0000313" key="3">
    <source>
        <dbReference type="Proteomes" id="UP000306236"/>
    </source>
</evidence>
<dbReference type="Gene3D" id="2.60.120.620">
    <property type="entry name" value="q2cbj1_9rhob like domain"/>
    <property type="match status" value="1"/>
</dbReference>
<dbReference type="AlphaFoldDB" id="A0A4S5BQB0"/>
<dbReference type="EMBL" id="SSWX01000018">
    <property type="protein sequence ID" value="THJ31998.1"/>
    <property type="molecule type" value="Genomic_DNA"/>
</dbReference>
<organism evidence="2 3">
    <name type="scientific">Lampropedia aestuarii</name>
    <dbReference type="NCBI Taxonomy" id="2562762"/>
    <lineage>
        <taxon>Bacteria</taxon>
        <taxon>Pseudomonadati</taxon>
        <taxon>Pseudomonadota</taxon>
        <taxon>Betaproteobacteria</taxon>
        <taxon>Burkholderiales</taxon>
        <taxon>Comamonadaceae</taxon>
        <taxon>Lampropedia</taxon>
    </lineage>
</organism>